<evidence type="ECO:0000313" key="3">
    <source>
        <dbReference type="Proteomes" id="UP001530377"/>
    </source>
</evidence>
<gene>
    <name evidence="2" type="ORF">ACHAXA_003519</name>
</gene>
<organism evidence="2 3">
    <name type="scientific">Cyclostephanos tholiformis</name>
    <dbReference type="NCBI Taxonomy" id="382380"/>
    <lineage>
        <taxon>Eukaryota</taxon>
        <taxon>Sar</taxon>
        <taxon>Stramenopiles</taxon>
        <taxon>Ochrophyta</taxon>
        <taxon>Bacillariophyta</taxon>
        <taxon>Coscinodiscophyceae</taxon>
        <taxon>Thalassiosirophycidae</taxon>
        <taxon>Stephanodiscales</taxon>
        <taxon>Stephanodiscaceae</taxon>
        <taxon>Cyclostephanos</taxon>
    </lineage>
</organism>
<sequence>MLIEAGADHKLKNDEGQTPLEVKEGELEEGDEDDSDSDDEDRLKLKELVAYLKSLSGGESV</sequence>
<evidence type="ECO:0000256" key="1">
    <source>
        <dbReference type="SAM" id="MobiDB-lite"/>
    </source>
</evidence>
<dbReference type="EMBL" id="JALLPB020000732">
    <property type="protein sequence ID" value="KAL3806796.1"/>
    <property type="molecule type" value="Genomic_DNA"/>
</dbReference>
<protein>
    <recommendedName>
        <fullName evidence="4">Ankyrin repeat domain-containing protein</fullName>
    </recommendedName>
</protein>
<reference evidence="2 3" key="1">
    <citation type="submission" date="2024-10" db="EMBL/GenBank/DDBJ databases">
        <title>Updated reference genomes for cyclostephanoid diatoms.</title>
        <authorList>
            <person name="Roberts W.R."/>
            <person name="Alverson A.J."/>
        </authorList>
    </citation>
    <scope>NUCLEOTIDE SEQUENCE [LARGE SCALE GENOMIC DNA]</scope>
    <source>
        <strain evidence="2 3">AJA228-03</strain>
    </source>
</reference>
<feature type="region of interest" description="Disordered" evidence="1">
    <location>
        <begin position="1"/>
        <end position="42"/>
    </location>
</feature>
<name>A0ABD3R6I6_9STRA</name>
<dbReference type="AlphaFoldDB" id="A0ABD3R6I6"/>
<feature type="compositionally biased region" description="Basic and acidic residues" evidence="1">
    <location>
        <begin position="1"/>
        <end position="25"/>
    </location>
</feature>
<evidence type="ECO:0000313" key="2">
    <source>
        <dbReference type="EMBL" id="KAL3806796.1"/>
    </source>
</evidence>
<proteinExistence type="predicted"/>
<accession>A0ABD3R6I6</accession>
<feature type="compositionally biased region" description="Acidic residues" evidence="1">
    <location>
        <begin position="26"/>
        <end position="40"/>
    </location>
</feature>
<evidence type="ECO:0008006" key="4">
    <source>
        <dbReference type="Google" id="ProtNLM"/>
    </source>
</evidence>
<comment type="caution">
    <text evidence="2">The sequence shown here is derived from an EMBL/GenBank/DDBJ whole genome shotgun (WGS) entry which is preliminary data.</text>
</comment>
<dbReference type="Proteomes" id="UP001530377">
    <property type="component" value="Unassembled WGS sequence"/>
</dbReference>
<keyword evidence="3" id="KW-1185">Reference proteome</keyword>